<feature type="domain" description="KRAB-related" evidence="16">
    <location>
        <begin position="259"/>
        <end position="323"/>
    </location>
</feature>
<proteinExistence type="inferred from homology"/>
<dbReference type="PANTHER" id="PTHR23234:SF10">
    <property type="entry name" value="RIKEN CDNA 6720489N17 GENE-RELATED"/>
    <property type="match status" value="1"/>
</dbReference>
<dbReference type="FunFam" id="3.30.160.60:FF:000912">
    <property type="entry name" value="Zinc finger protein 660"/>
    <property type="match status" value="1"/>
</dbReference>
<dbReference type="KEGG" id="asn:102369793"/>
<keyword evidence="6 12" id="KW-0863">Zinc-finger</keyword>
<dbReference type="AlphaFoldDB" id="A0A3Q0FXW8"/>
<dbReference type="FunFam" id="3.30.160.60:FF:000966">
    <property type="entry name" value="ZFP90 zinc finger protein"/>
    <property type="match status" value="1"/>
</dbReference>
<keyword evidence="5" id="KW-0677">Repeat</keyword>
<dbReference type="PROSITE" id="PS50805">
    <property type="entry name" value="KRAB"/>
    <property type="match status" value="1"/>
</dbReference>
<feature type="domain" description="C2H2-type" evidence="14">
    <location>
        <begin position="579"/>
        <end position="606"/>
    </location>
</feature>
<feature type="domain" description="C2H2-type" evidence="14">
    <location>
        <begin position="495"/>
        <end position="522"/>
    </location>
</feature>
<organism evidence="17 18">
    <name type="scientific">Alligator sinensis</name>
    <name type="common">Chinese alligator</name>
    <dbReference type="NCBI Taxonomy" id="38654"/>
    <lineage>
        <taxon>Eukaryota</taxon>
        <taxon>Metazoa</taxon>
        <taxon>Chordata</taxon>
        <taxon>Craniata</taxon>
        <taxon>Vertebrata</taxon>
        <taxon>Euteleostomi</taxon>
        <taxon>Archelosauria</taxon>
        <taxon>Archosauria</taxon>
        <taxon>Crocodylia</taxon>
        <taxon>Alligatoridae</taxon>
        <taxon>Alligatorinae</taxon>
        <taxon>Alligator</taxon>
    </lineage>
</organism>
<comment type="subcellular location">
    <subcellularLocation>
        <location evidence="2">Nucleus</location>
    </subcellularLocation>
</comment>
<keyword evidence="4" id="KW-0479">Metal-binding</keyword>
<dbReference type="InParanoid" id="A0A3Q0FXW8"/>
<dbReference type="GO" id="GO:0003677">
    <property type="term" value="F:DNA binding"/>
    <property type="evidence" value="ECO:0007669"/>
    <property type="project" value="UniProtKB-KW"/>
</dbReference>
<evidence type="ECO:0000256" key="8">
    <source>
        <dbReference type="ARBA" id="ARBA00023015"/>
    </source>
</evidence>
<dbReference type="InterPro" id="IPR001909">
    <property type="entry name" value="KRAB"/>
</dbReference>
<evidence type="ECO:0000313" key="17">
    <source>
        <dbReference type="Proteomes" id="UP000189705"/>
    </source>
</evidence>
<dbReference type="InterPro" id="IPR050758">
    <property type="entry name" value="Znf_C2H2-type"/>
</dbReference>
<keyword evidence="8" id="KW-0805">Transcription regulation</keyword>
<comment type="function">
    <text evidence="1">May be involved in transcriptional regulation.</text>
</comment>
<evidence type="ECO:0000259" key="16">
    <source>
        <dbReference type="PROSITE" id="PS50806"/>
    </source>
</evidence>
<dbReference type="InterPro" id="IPR036051">
    <property type="entry name" value="KRAB_dom_sf"/>
</dbReference>
<keyword evidence="11" id="KW-0539">Nucleus</keyword>
<dbReference type="PROSITE" id="PS50806">
    <property type="entry name" value="KRAB_RELATED"/>
    <property type="match status" value="1"/>
</dbReference>
<evidence type="ECO:0000256" key="7">
    <source>
        <dbReference type="ARBA" id="ARBA00022833"/>
    </source>
</evidence>
<feature type="domain" description="C2H2-type" evidence="14">
    <location>
        <begin position="467"/>
        <end position="494"/>
    </location>
</feature>
<dbReference type="Gene3D" id="3.30.160.60">
    <property type="entry name" value="Classic Zinc Finger"/>
    <property type="match status" value="8"/>
</dbReference>
<evidence type="ECO:0000256" key="6">
    <source>
        <dbReference type="ARBA" id="ARBA00022771"/>
    </source>
</evidence>
<dbReference type="Pfam" id="PF01352">
    <property type="entry name" value="KRAB"/>
    <property type="match status" value="1"/>
</dbReference>
<dbReference type="PANTHER" id="PTHR23234">
    <property type="entry name" value="ZNF44 PROTEIN"/>
    <property type="match status" value="1"/>
</dbReference>
<keyword evidence="7" id="KW-0862">Zinc</keyword>
<keyword evidence="17" id="KW-1185">Reference proteome</keyword>
<evidence type="ECO:0000256" key="2">
    <source>
        <dbReference type="ARBA" id="ARBA00004123"/>
    </source>
</evidence>
<dbReference type="GO" id="GO:0006355">
    <property type="term" value="P:regulation of DNA-templated transcription"/>
    <property type="evidence" value="ECO:0007669"/>
    <property type="project" value="InterPro"/>
</dbReference>
<feature type="domain" description="C2H2-type" evidence="14">
    <location>
        <begin position="411"/>
        <end position="438"/>
    </location>
</feature>
<comment type="similarity">
    <text evidence="3">Belongs to the krueppel C2H2-type zinc-finger protein family.</text>
</comment>
<dbReference type="FunFam" id="3.30.160.60:FF:000710">
    <property type="entry name" value="Zinc finger protein 768"/>
    <property type="match status" value="1"/>
</dbReference>
<feature type="compositionally biased region" description="Basic and acidic residues" evidence="13">
    <location>
        <begin position="390"/>
        <end position="402"/>
    </location>
</feature>
<evidence type="ECO:0000256" key="4">
    <source>
        <dbReference type="ARBA" id="ARBA00022723"/>
    </source>
</evidence>
<dbReference type="SUPFAM" id="SSF57667">
    <property type="entry name" value="beta-beta-alpha zinc fingers"/>
    <property type="match status" value="4"/>
</dbReference>
<dbReference type="SUPFAM" id="SSF109640">
    <property type="entry name" value="KRAB domain (Kruppel-associated box)"/>
    <property type="match status" value="1"/>
</dbReference>
<keyword evidence="10" id="KW-0804">Transcription</keyword>
<dbReference type="CDD" id="cd07765">
    <property type="entry name" value="KRAB_A-box"/>
    <property type="match status" value="1"/>
</dbReference>
<protein>
    <submittedName>
        <fullName evidence="18">Zinc finger protein 154-like</fullName>
    </submittedName>
</protein>
<feature type="region of interest" description="Disordered" evidence="13">
    <location>
        <begin position="333"/>
        <end position="402"/>
    </location>
</feature>
<sequence length="635" mass="71336">MEEWDPACPDPMAGAEVAGQAPHAVQAGISGASPRWAARRVKQGRLEEPVQHWQVIARRQLKDMVLDTDGPGALREPLCSWLGQLQPRPGHMVLEEAGWGETPGSREELPCVPKEEPTPRQEPAMCVSPLIQLQRRQHSACQLVCRAESINRVCFDALDLQPVQARKDSPGTEETWDSLAEERSLGWFFRHGLLLEAAGAGTLSTAEEQPPEAGSATLALQKPSSIRPGERGFLTSEPGQVPERQGWCPQQRESIATSKLSEAFEDVAVYFTWKEWALLEAADKMLYRDQMLKNYQALFSLGYRGPTPDLICRIQRGEMELWVSDLEEAGESSLSEDSSLADAETLRRAEQQLSEEGPATRKLFPTQTRRLAQQVQRTAETQRSPVCREGLQEQGDRQSHEGKVHRGQGLYICGVCGESFAGKVELRAHRGIHRREKTYPCTECGKSFQRKHRLIKHQRIHAGDRPHLCPECGKSFVSPSDVRVHQRVHTGEKPYCCAQCRKSFTWPVHLQNHMRVHTGEKPFSCSQCGKSFSDSSTLTRHLRVHTGEKPFSCSQCGKSFTDNSARIRHLRVHTGEKPFSCTQCGKSFTESPTLTKHLRVHTGEKPYCCAQCEKCFNQRCALIKHQRTHRAGPLH</sequence>
<feature type="domain" description="C2H2-type" evidence="14">
    <location>
        <begin position="523"/>
        <end position="550"/>
    </location>
</feature>
<dbReference type="PROSITE" id="PS00028">
    <property type="entry name" value="ZINC_FINGER_C2H2_1"/>
    <property type="match status" value="8"/>
</dbReference>
<evidence type="ECO:0000256" key="9">
    <source>
        <dbReference type="ARBA" id="ARBA00023125"/>
    </source>
</evidence>
<dbReference type="SMART" id="SM00355">
    <property type="entry name" value="ZnF_C2H2"/>
    <property type="match status" value="8"/>
</dbReference>
<feature type="compositionally biased region" description="Low complexity" evidence="13">
    <location>
        <begin position="333"/>
        <end position="343"/>
    </location>
</feature>
<feature type="domain" description="KRAB" evidence="15">
    <location>
        <begin position="262"/>
        <end position="334"/>
    </location>
</feature>
<feature type="domain" description="C2H2-type" evidence="14">
    <location>
        <begin position="607"/>
        <end position="629"/>
    </location>
</feature>
<dbReference type="Pfam" id="PF00096">
    <property type="entry name" value="zf-C2H2"/>
    <property type="match status" value="6"/>
</dbReference>
<dbReference type="PROSITE" id="PS50157">
    <property type="entry name" value="ZINC_FINGER_C2H2_2"/>
    <property type="match status" value="8"/>
</dbReference>
<feature type="domain" description="C2H2-type" evidence="14">
    <location>
        <begin position="439"/>
        <end position="466"/>
    </location>
</feature>
<evidence type="ECO:0000313" key="18">
    <source>
        <dbReference type="RefSeq" id="XP_025050950.1"/>
    </source>
</evidence>
<feature type="compositionally biased region" description="Polar residues" evidence="13">
    <location>
        <begin position="365"/>
        <end position="384"/>
    </location>
</feature>
<evidence type="ECO:0000259" key="15">
    <source>
        <dbReference type="PROSITE" id="PS50805"/>
    </source>
</evidence>
<dbReference type="RefSeq" id="XP_025050950.1">
    <property type="nucleotide sequence ID" value="XM_025195165.1"/>
</dbReference>
<name>A0A3Q0FXW8_ALLSI</name>
<evidence type="ECO:0000256" key="12">
    <source>
        <dbReference type="PROSITE-ProRule" id="PRU00042"/>
    </source>
</evidence>
<dbReference type="GeneID" id="102369793"/>
<dbReference type="InterPro" id="IPR036236">
    <property type="entry name" value="Znf_C2H2_sf"/>
</dbReference>
<dbReference type="Proteomes" id="UP000189705">
    <property type="component" value="Unplaced"/>
</dbReference>
<dbReference type="FunFam" id="3.30.160.60:FF:000196">
    <property type="entry name" value="Zinc finger protein 1026"/>
    <property type="match status" value="1"/>
</dbReference>
<gene>
    <name evidence="18" type="primary">LOC102369793</name>
</gene>
<keyword evidence="9" id="KW-0238">DNA-binding</keyword>
<dbReference type="FunFam" id="3.30.160.60:FF:000443">
    <property type="entry name" value="Zinc finger protein 41"/>
    <property type="match status" value="1"/>
</dbReference>
<dbReference type="InterPro" id="IPR003655">
    <property type="entry name" value="aKRAB"/>
</dbReference>
<dbReference type="SMART" id="SM00349">
    <property type="entry name" value="KRAB"/>
    <property type="match status" value="1"/>
</dbReference>
<dbReference type="GO" id="GO:0008270">
    <property type="term" value="F:zinc ion binding"/>
    <property type="evidence" value="ECO:0007669"/>
    <property type="project" value="UniProtKB-KW"/>
</dbReference>
<feature type="domain" description="C2H2-type" evidence="14">
    <location>
        <begin position="551"/>
        <end position="578"/>
    </location>
</feature>
<evidence type="ECO:0000259" key="14">
    <source>
        <dbReference type="PROSITE" id="PS50157"/>
    </source>
</evidence>
<feature type="region of interest" description="Disordered" evidence="13">
    <location>
        <begin position="1"/>
        <end position="31"/>
    </location>
</feature>
<feature type="region of interest" description="Disordered" evidence="13">
    <location>
        <begin position="98"/>
        <end position="122"/>
    </location>
</feature>
<feature type="compositionally biased region" description="Basic and acidic residues" evidence="13">
    <location>
        <begin position="104"/>
        <end position="119"/>
    </location>
</feature>
<evidence type="ECO:0000256" key="1">
    <source>
        <dbReference type="ARBA" id="ARBA00003767"/>
    </source>
</evidence>
<evidence type="ECO:0000256" key="13">
    <source>
        <dbReference type="SAM" id="MobiDB-lite"/>
    </source>
</evidence>
<dbReference type="InterPro" id="IPR013087">
    <property type="entry name" value="Znf_C2H2_type"/>
</dbReference>
<evidence type="ECO:0000256" key="5">
    <source>
        <dbReference type="ARBA" id="ARBA00022737"/>
    </source>
</evidence>
<reference evidence="18" key="1">
    <citation type="submission" date="2025-08" db="UniProtKB">
        <authorList>
            <consortium name="RefSeq"/>
        </authorList>
    </citation>
    <scope>IDENTIFICATION</scope>
</reference>
<dbReference type="GO" id="GO:0005634">
    <property type="term" value="C:nucleus"/>
    <property type="evidence" value="ECO:0007669"/>
    <property type="project" value="UniProtKB-SubCell"/>
</dbReference>
<accession>A0A3Q0FXW8</accession>
<dbReference type="FunFam" id="3.30.160.60:FF:002343">
    <property type="entry name" value="Zinc finger protein 33A"/>
    <property type="match status" value="2"/>
</dbReference>
<evidence type="ECO:0000256" key="10">
    <source>
        <dbReference type="ARBA" id="ARBA00023163"/>
    </source>
</evidence>
<dbReference type="Gene3D" id="6.10.140.140">
    <property type="match status" value="1"/>
</dbReference>
<evidence type="ECO:0000256" key="11">
    <source>
        <dbReference type="ARBA" id="ARBA00023242"/>
    </source>
</evidence>
<evidence type="ECO:0000256" key="3">
    <source>
        <dbReference type="ARBA" id="ARBA00006991"/>
    </source>
</evidence>